<protein>
    <recommendedName>
        <fullName evidence="4">Secreted protein</fullName>
    </recommendedName>
</protein>
<keyword evidence="3" id="KW-1185">Reference proteome</keyword>
<evidence type="ECO:0000313" key="3">
    <source>
        <dbReference type="Proteomes" id="UP001465331"/>
    </source>
</evidence>
<gene>
    <name evidence="2" type="ORF">ABSH63_09705</name>
</gene>
<evidence type="ECO:0000313" key="2">
    <source>
        <dbReference type="EMBL" id="MES0874278.1"/>
    </source>
</evidence>
<keyword evidence="1" id="KW-0732">Signal</keyword>
<accession>A0ABV2AAU3</accession>
<comment type="caution">
    <text evidence="2">The sequence shown here is derived from an EMBL/GenBank/DDBJ whole genome shotgun (WGS) entry which is preliminary data.</text>
</comment>
<evidence type="ECO:0008006" key="4">
    <source>
        <dbReference type="Google" id="ProtNLM"/>
    </source>
</evidence>
<sequence>MKRKTLQIVLLSITASGAIGTVMAQPPHDRPPTHAVPSAQAEPTFTGTVKQYLLNPHGEVDGLLLDDGSQVKFPPHLGEELAATARPGDTVSVQGWREGHGEIKAYAITGGSGVTVVDRPPAWHERKPPKHWRQMTLSPMSAQGVVQHLLFGKHGEIKGVVLDDGTIVRFPRPKHTSHMLSGVLRVGEPLSAHGYGTENAYGRVLEAESVSAGGRDLPLYHR</sequence>
<dbReference type="Proteomes" id="UP001465331">
    <property type="component" value="Unassembled WGS sequence"/>
</dbReference>
<organism evidence="2 3">
    <name type="scientific">Sinimarinibacterium thermocellulolyticum</name>
    <dbReference type="NCBI Taxonomy" id="3170016"/>
    <lineage>
        <taxon>Bacteria</taxon>
        <taxon>Pseudomonadati</taxon>
        <taxon>Pseudomonadota</taxon>
        <taxon>Gammaproteobacteria</taxon>
        <taxon>Nevskiales</taxon>
        <taxon>Nevskiaceae</taxon>
        <taxon>Sinimarinibacterium</taxon>
    </lineage>
</organism>
<dbReference type="RefSeq" id="WP_352889369.1">
    <property type="nucleotide sequence ID" value="NZ_JBEPIJ010000009.1"/>
</dbReference>
<feature type="signal peptide" evidence="1">
    <location>
        <begin position="1"/>
        <end position="24"/>
    </location>
</feature>
<name>A0ABV2AAU3_9GAMM</name>
<proteinExistence type="predicted"/>
<dbReference type="EMBL" id="JBEPIJ010000009">
    <property type="protein sequence ID" value="MES0874278.1"/>
    <property type="molecule type" value="Genomic_DNA"/>
</dbReference>
<feature type="chain" id="PRO_5045807336" description="Secreted protein" evidence="1">
    <location>
        <begin position="25"/>
        <end position="222"/>
    </location>
</feature>
<evidence type="ECO:0000256" key="1">
    <source>
        <dbReference type="SAM" id="SignalP"/>
    </source>
</evidence>
<reference evidence="2 3" key="1">
    <citation type="submission" date="2024-06" db="EMBL/GenBank/DDBJ databases">
        <authorList>
            <person name="Li Z."/>
            <person name="Jiang Y."/>
        </authorList>
    </citation>
    <scope>NUCLEOTIDE SEQUENCE [LARGE SCALE GENOMIC DNA]</scope>
    <source>
        <strain evidence="2 3">HSW-8</strain>
    </source>
</reference>